<dbReference type="InterPro" id="IPR013083">
    <property type="entry name" value="Znf_RING/FYVE/PHD"/>
</dbReference>
<feature type="domain" description="RING-type" evidence="3">
    <location>
        <begin position="124"/>
        <end position="166"/>
    </location>
</feature>
<dbReference type="OrthoDB" id="8062037at2759"/>
<dbReference type="PANTHER" id="PTHR47035:SF3">
    <property type="entry name" value="OS11G0150450 PROTEIN"/>
    <property type="match status" value="1"/>
</dbReference>
<dbReference type="Proteomes" id="UP000825935">
    <property type="component" value="Chromosome 27"/>
</dbReference>
<evidence type="ECO:0000313" key="4">
    <source>
        <dbReference type="EMBL" id="KAH7294901.1"/>
    </source>
</evidence>
<dbReference type="SUPFAM" id="SSF57850">
    <property type="entry name" value="RING/U-box"/>
    <property type="match status" value="1"/>
</dbReference>
<reference evidence="4 5" key="1">
    <citation type="submission" date="2021-08" db="EMBL/GenBank/DDBJ databases">
        <title>WGS assembly of Ceratopteris richardii.</title>
        <authorList>
            <person name="Marchant D.B."/>
            <person name="Chen G."/>
            <person name="Jenkins J."/>
            <person name="Shu S."/>
            <person name="Leebens-Mack J."/>
            <person name="Grimwood J."/>
            <person name="Schmutz J."/>
            <person name="Soltis P."/>
            <person name="Soltis D."/>
            <person name="Chen Z.-H."/>
        </authorList>
    </citation>
    <scope>NUCLEOTIDE SEQUENCE [LARGE SCALE GENOMIC DNA]</scope>
    <source>
        <strain evidence="4">Whitten #5841</strain>
        <tissue evidence="4">Leaf</tissue>
    </source>
</reference>
<accession>A0A8T2RG72</accession>
<name>A0A8T2RG72_CERRI</name>
<proteinExistence type="predicted"/>
<organism evidence="4 5">
    <name type="scientific">Ceratopteris richardii</name>
    <name type="common">Triangle waterfern</name>
    <dbReference type="NCBI Taxonomy" id="49495"/>
    <lineage>
        <taxon>Eukaryota</taxon>
        <taxon>Viridiplantae</taxon>
        <taxon>Streptophyta</taxon>
        <taxon>Embryophyta</taxon>
        <taxon>Tracheophyta</taxon>
        <taxon>Polypodiopsida</taxon>
        <taxon>Polypodiidae</taxon>
        <taxon>Polypodiales</taxon>
        <taxon>Pteridineae</taxon>
        <taxon>Pteridaceae</taxon>
        <taxon>Parkerioideae</taxon>
        <taxon>Ceratopteris</taxon>
    </lineage>
</organism>
<dbReference type="InterPro" id="IPR001841">
    <property type="entry name" value="Znf_RING"/>
</dbReference>
<dbReference type="CDD" id="cd16461">
    <property type="entry name" value="RING-H2_EL5-like"/>
    <property type="match status" value="1"/>
</dbReference>
<gene>
    <name evidence="4" type="ORF">KP509_27G024100</name>
</gene>
<dbReference type="SMART" id="SM00184">
    <property type="entry name" value="RING"/>
    <property type="match status" value="1"/>
</dbReference>
<dbReference type="InterPro" id="IPR053070">
    <property type="entry name" value="RING-type_E3_ubiquitin-ligase"/>
</dbReference>
<dbReference type="PROSITE" id="PS50089">
    <property type="entry name" value="ZF_RING_2"/>
    <property type="match status" value="1"/>
</dbReference>
<keyword evidence="1" id="KW-0863">Zinc-finger</keyword>
<comment type="caution">
    <text evidence="4">The sequence shown here is derived from an EMBL/GenBank/DDBJ whole genome shotgun (WGS) entry which is preliminary data.</text>
</comment>
<keyword evidence="2" id="KW-0472">Membrane</keyword>
<dbReference type="AlphaFoldDB" id="A0A8T2RG72"/>
<dbReference type="PANTHER" id="PTHR47035">
    <property type="entry name" value="OS11G0150450 PROTEIN"/>
    <property type="match status" value="1"/>
</dbReference>
<keyword evidence="1" id="KW-0479">Metal-binding</keyword>
<evidence type="ECO:0000313" key="5">
    <source>
        <dbReference type="Proteomes" id="UP000825935"/>
    </source>
</evidence>
<evidence type="ECO:0000259" key="3">
    <source>
        <dbReference type="PROSITE" id="PS50089"/>
    </source>
</evidence>
<keyword evidence="2" id="KW-1133">Transmembrane helix</keyword>
<dbReference type="EMBL" id="CM035432">
    <property type="protein sequence ID" value="KAH7294901.1"/>
    <property type="molecule type" value="Genomic_DNA"/>
</dbReference>
<dbReference type="Pfam" id="PF13639">
    <property type="entry name" value="zf-RING_2"/>
    <property type="match status" value="1"/>
</dbReference>
<keyword evidence="5" id="KW-1185">Reference proteome</keyword>
<dbReference type="EMBL" id="CM035432">
    <property type="protein sequence ID" value="KAH7294902.1"/>
    <property type="molecule type" value="Genomic_DNA"/>
</dbReference>
<dbReference type="Gene3D" id="3.30.40.10">
    <property type="entry name" value="Zinc/RING finger domain, C3HC4 (zinc finger)"/>
    <property type="match status" value="1"/>
</dbReference>
<evidence type="ECO:0000256" key="1">
    <source>
        <dbReference type="PROSITE-ProRule" id="PRU00175"/>
    </source>
</evidence>
<dbReference type="GO" id="GO:0008270">
    <property type="term" value="F:zinc ion binding"/>
    <property type="evidence" value="ECO:0007669"/>
    <property type="project" value="UniProtKB-KW"/>
</dbReference>
<sequence length="232" mass="25394">MGSGSNNSSMLPHSPFPSNSSDINNSLVPHPPSSSNSVPTAPISADLNLIMTTLGFLLSAIFIVFIMARLLCARIQSRRSMSGHAHRIQACGHQTLGVDPFFITLFPTIVFVGNVFASLEDATCAICLGEYAECDPLRILPQCGHTFHVWCIDAWLRRNASCPVCRIRIQSTSSRRTTPSLISQAARSRFIPGALPETLFEQPLQATSRTLFNSMKDGKLDARKSYGMDMSF</sequence>
<feature type="transmembrane region" description="Helical" evidence="2">
    <location>
        <begin position="49"/>
        <end position="72"/>
    </location>
</feature>
<protein>
    <recommendedName>
        <fullName evidence="3">RING-type domain-containing protein</fullName>
    </recommendedName>
</protein>
<keyword evidence="1" id="KW-0862">Zinc</keyword>
<keyword evidence="2" id="KW-0812">Transmembrane</keyword>
<evidence type="ECO:0000256" key="2">
    <source>
        <dbReference type="SAM" id="Phobius"/>
    </source>
</evidence>